<evidence type="ECO:0000313" key="1">
    <source>
        <dbReference type="EMBL" id="KAB8028139.1"/>
    </source>
</evidence>
<sequence length="261" mass="29566">MCFNYFHAIIILFLFSSCTTMRSRQLERVQEDNAVTRVSATINSLCFQDKNPQFLADINSSNFRVPSFQLEAIWENSFAQLKGSVVGPLGEEYSSFEVKGNKIDYTFHSESVSDNDALNQMTSVFAKIGSKNLRKFLCGSYAFEKLNEVDGIFTEVKTVDGNSFNSEINLAPISNKRQFITISTLVIDNNEVEVQSNLSLERKGLGYSLVMNSQFYYGPFSKESDVRVRWAGYALADNVYPTELTFKIGTDIYTINVTEYQ</sequence>
<name>A0A833JAT2_9BACT</name>
<keyword evidence="2" id="KW-1185">Reference proteome</keyword>
<protein>
    <submittedName>
        <fullName evidence="1">Uncharacterized protein</fullName>
    </submittedName>
</protein>
<dbReference type="Proteomes" id="UP000442694">
    <property type="component" value="Unassembled WGS sequence"/>
</dbReference>
<gene>
    <name evidence="1" type="ORF">GCL57_13910</name>
</gene>
<reference evidence="1 2" key="1">
    <citation type="submission" date="2019-10" db="EMBL/GenBank/DDBJ databases">
        <title>New genus of Silvanigrellaceae.</title>
        <authorList>
            <person name="Pitt A."/>
            <person name="Hahn M.W."/>
        </authorList>
    </citation>
    <scope>NUCLEOTIDE SEQUENCE [LARGE SCALE GENOMIC DNA]</scope>
    <source>
        <strain evidence="1 2">33A1-SZDP</strain>
    </source>
</reference>
<evidence type="ECO:0000313" key="2">
    <source>
        <dbReference type="Proteomes" id="UP000442694"/>
    </source>
</evidence>
<comment type="caution">
    <text evidence="1">The sequence shown here is derived from an EMBL/GenBank/DDBJ whole genome shotgun (WGS) entry which is preliminary data.</text>
</comment>
<dbReference type="AlphaFoldDB" id="A0A833JAT2"/>
<accession>A0A833JAT2</accession>
<dbReference type="EMBL" id="WFLN01000010">
    <property type="protein sequence ID" value="KAB8028139.1"/>
    <property type="molecule type" value="Genomic_DNA"/>
</dbReference>
<proteinExistence type="predicted"/>
<dbReference type="RefSeq" id="WP_152213960.1">
    <property type="nucleotide sequence ID" value="NZ_WFLN01000010.1"/>
</dbReference>
<organism evidence="1 2">
    <name type="scientific">Fluviispira multicolorata</name>
    <dbReference type="NCBI Taxonomy" id="2654512"/>
    <lineage>
        <taxon>Bacteria</taxon>
        <taxon>Pseudomonadati</taxon>
        <taxon>Bdellovibrionota</taxon>
        <taxon>Oligoflexia</taxon>
        <taxon>Silvanigrellales</taxon>
        <taxon>Silvanigrellaceae</taxon>
        <taxon>Fluviispira</taxon>
    </lineage>
</organism>